<name>A0A5C3F2Z8_9BASI</name>
<dbReference type="GO" id="GO:0005783">
    <property type="term" value="C:endoplasmic reticulum"/>
    <property type="evidence" value="ECO:0007669"/>
    <property type="project" value="UniProtKB-SubCell"/>
</dbReference>
<evidence type="ECO:0000313" key="9">
    <source>
        <dbReference type="EMBL" id="SPO37829.1"/>
    </source>
</evidence>
<dbReference type="InterPro" id="IPR007233">
    <property type="entry name" value="TRAPPC"/>
</dbReference>
<dbReference type="PANTHER" id="PTHR23249">
    <property type="entry name" value="TRAFFICKING PROTEIN PARTICLE COMPLEX SUBUNIT"/>
    <property type="match status" value="1"/>
</dbReference>
<evidence type="ECO:0000256" key="2">
    <source>
        <dbReference type="ARBA" id="ARBA00004240"/>
    </source>
</evidence>
<dbReference type="Proteomes" id="UP000323386">
    <property type="component" value="Unassembled WGS sequence"/>
</dbReference>
<keyword evidence="6" id="KW-0333">Golgi apparatus</keyword>
<evidence type="ECO:0000256" key="1">
    <source>
        <dbReference type="ARBA" id="ARBA00004222"/>
    </source>
</evidence>
<dbReference type="EMBL" id="OOIP01000008">
    <property type="protein sequence ID" value="SPO37829.1"/>
    <property type="molecule type" value="Genomic_DNA"/>
</dbReference>
<dbReference type="PANTHER" id="PTHR23249:SF16">
    <property type="entry name" value="TRAFFICKING PROTEIN PARTICLE COMPLEX SUBUNIT 1"/>
    <property type="match status" value="1"/>
</dbReference>
<feature type="region of interest" description="Disordered" evidence="8">
    <location>
        <begin position="46"/>
        <end position="68"/>
    </location>
</feature>
<accession>A0A5C3F2Z8</accession>
<protein>
    <submittedName>
        <fullName evidence="9">Related to BET5 - component of the TRAPP complex</fullName>
    </submittedName>
</protein>
<keyword evidence="3" id="KW-0813">Transport</keyword>
<sequence length="346" mass="35777">MTLTSLSHPVINPFPQVYSFWIFDRHCNPIYHQDWSHLYAPSSSASISASTSAGGPGSPTTASSSSGGLASIGATLQRASGAVTGSSTAAAASASGNAAAKGAPSRSVESSLPGVTRAIVKPAPVQDQRSSTGSQIAASQAQVASASDALPFDEEAKLVYGVVFSLRNMVRKLGGNSESFNSYTTSTYTLAHLHTPTMYTFVILSDPVPPPSSIPSRSSDGYSIGTPTATGRSGFGTGGGIPGTGGMSLKGVLMQIYRGPWVEHVARNPLLTGLEREAREVEAIDGDEAEDDDVGDADPDAFVARLRVLKDGKLDRSEGVDSDAFRDGIERVLAQNKLSAPPSATA</sequence>
<dbReference type="OrthoDB" id="3364529at2759"/>
<evidence type="ECO:0000256" key="5">
    <source>
        <dbReference type="ARBA" id="ARBA00022892"/>
    </source>
</evidence>
<dbReference type="GO" id="GO:0006888">
    <property type="term" value="P:endoplasmic reticulum to Golgi vesicle-mediated transport"/>
    <property type="evidence" value="ECO:0007669"/>
    <property type="project" value="TreeGrafter"/>
</dbReference>
<evidence type="ECO:0000256" key="8">
    <source>
        <dbReference type="SAM" id="MobiDB-lite"/>
    </source>
</evidence>
<comment type="similarity">
    <text evidence="7">Belongs to the TRAPP small subunits family. BET5 subfamily.</text>
</comment>
<organism evidence="9 10">
    <name type="scientific">Pseudozyma flocculosa</name>
    <dbReference type="NCBI Taxonomy" id="84751"/>
    <lineage>
        <taxon>Eukaryota</taxon>
        <taxon>Fungi</taxon>
        <taxon>Dikarya</taxon>
        <taxon>Basidiomycota</taxon>
        <taxon>Ustilaginomycotina</taxon>
        <taxon>Ustilaginomycetes</taxon>
        <taxon>Ustilaginales</taxon>
        <taxon>Ustilaginaceae</taxon>
        <taxon>Pseudozyma</taxon>
    </lineage>
</organism>
<evidence type="ECO:0000256" key="3">
    <source>
        <dbReference type="ARBA" id="ARBA00022448"/>
    </source>
</evidence>
<evidence type="ECO:0000256" key="6">
    <source>
        <dbReference type="ARBA" id="ARBA00023034"/>
    </source>
</evidence>
<keyword evidence="5" id="KW-0931">ER-Golgi transport</keyword>
<dbReference type="AlphaFoldDB" id="A0A5C3F2Z8"/>
<comment type="subcellular location">
    <subcellularLocation>
        <location evidence="2">Endoplasmic reticulum</location>
    </subcellularLocation>
    <subcellularLocation>
        <location evidence="1">Golgi apparatus</location>
        <location evidence="1">cis-Golgi network</location>
    </subcellularLocation>
</comment>
<gene>
    <name evidence="9" type="ORF">PSFLO_03306</name>
</gene>
<dbReference type="Gene3D" id="3.30.450.70">
    <property type="match status" value="1"/>
</dbReference>
<dbReference type="InterPro" id="IPR011012">
    <property type="entry name" value="Longin-like_dom_sf"/>
</dbReference>
<proteinExistence type="inferred from homology"/>
<dbReference type="GO" id="GO:0030008">
    <property type="term" value="C:TRAPP complex"/>
    <property type="evidence" value="ECO:0007669"/>
    <property type="project" value="InterPro"/>
</dbReference>
<dbReference type="SMART" id="SM01399">
    <property type="entry name" value="Sybindin"/>
    <property type="match status" value="1"/>
</dbReference>
<reference evidence="9 10" key="1">
    <citation type="submission" date="2018-03" db="EMBL/GenBank/DDBJ databases">
        <authorList>
            <person name="Guldener U."/>
        </authorList>
    </citation>
    <scope>NUCLEOTIDE SEQUENCE [LARGE SCALE GENOMIC DNA]</scope>
    <source>
        <strain evidence="9 10">DAOM196992</strain>
    </source>
</reference>
<evidence type="ECO:0000256" key="4">
    <source>
        <dbReference type="ARBA" id="ARBA00022824"/>
    </source>
</evidence>
<dbReference type="SUPFAM" id="SSF64356">
    <property type="entry name" value="SNARE-like"/>
    <property type="match status" value="1"/>
</dbReference>
<keyword evidence="4" id="KW-0256">Endoplasmic reticulum</keyword>
<keyword evidence="10" id="KW-1185">Reference proteome</keyword>
<evidence type="ECO:0000313" key="10">
    <source>
        <dbReference type="Proteomes" id="UP000323386"/>
    </source>
</evidence>
<dbReference type="GO" id="GO:0005794">
    <property type="term" value="C:Golgi apparatus"/>
    <property type="evidence" value="ECO:0007669"/>
    <property type="project" value="UniProtKB-SubCell"/>
</dbReference>
<evidence type="ECO:0000256" key="7">
    <source>
        <dbReference type="ARBA" id="ARBA00038167"/>
    </source>
</evidence>